<dbReference type="InterPro" id="IPR000835">
    <property type="entry name" value="HTH_MarR-typ"/>
</dbReference>
<evidence type="ECO:0000313" key="4">
    <source>
        <dbReference type="EMBL" id="SEG60982.1"/>
    </source>
</evidence>
<dbReference type="Pfam" id="PF01047">
    <property type="entry name" value="MarR"/>
    <property type="match status" value="1"/>
</dbReference>
<dbReference type="PRINTS" id="PR00598">
    <property type="entry name" value="HTHMARR"/>
</dbReference>
<dbReference type="SMART" id="SM00347">
    <property type="entry name" value="HTH_MARR"/>
    <property type="match status" value="1"/>
</dbReference>
<accession>A0A1H6BK29</accession>
<dbReference type="InterPro" id="IPR000182">
    <property type="entry name" value="GNAT_dom"/>
</dbReference>
<dbReference type="EMBL" id="FNVA01000007">
    <property type="protein sequence ID" value="SEG60982.1"/>
    <property type="molecule type" value="Genomic_DNA"/>
</dbReference>
<dbReference type="SUPFAM" id="SSF55729">
    <property type="entry name" value="Acyl-CoA N-acyltransferases (Nat)"/>
    <property type="match status" value="1"/>
</dbReference>
<name>A0A1H6BK29_9BACT</name>
<dbReference type="PANTHER" id="PTHR13947:SF37">
    <property type="entry name" value="LD18367P"/>
    <property type="match status" value="1"/>
</dbReference>
<dbReference type="RefSeq" id="WP_103934625.1">
    <property type="nucleotide sequence ID" value="NZ_FNVA01000007.1"/>
</dbReference>
<sequence length="325" mass="36233">MSEDSAHDSVLRTEITAFRGFNRFYTRFIGILGESLLETGFSLTEARILYELATRGTSNASEIAQTLGVDPAYLSRVLTRFETADLLRRTRSKQDARRAELSLTRRGKTLFRKLNSLSEAQALQTLEPLSLAERQRMIAAMGTIESLLLSRPKQDGAVAQDKAAPRFILRAPLPGDYGLVVSREGALYAQEYGFDASFEALVARIVADFVDHLQPARERCWIAEKDGRHAGHIFLVQHPKQKHTAKLRLLLVEPEARGCGVGAALVAACIAFAREAGYRKVTLWTQSILGAARQIYTRSGFTLVAEQDNFQFGKQLTSQTWELEL</sequence>
<dbReference type="CDD" id="cd04301">
    <property type="entry name" value="NAT_SF"/>
    <property type="match status" value="1"/>
</dbReference>
<keyword evidence="5" id="KW-1185">Reference proteome</keyword>
<dbReference type="Pfam" id="PF00583">
    <property type="entry name" value="Acetyltransf_1"/>
    <property type="match status" value="1"/>
</dbReference>
<reference evidence="4 5" key="1">
    <citation type="submission" date="2016-10" db="EMBL/GenBank/DDBJ databases">
        <authorList>
            <person name="de Groot N.N."/>
        </authorList>
    </citation>
    <scope>NUCLEOTIDE SEQUENCE [LARGE SCALE GENOMIC DNA]</scope>
    <source>
        <strain evidence="4 5">DSM 22489</strain>
    </source>
</reference>
<dbReference type="AlphaFoldDB" id="A0A1H6BK29"/>
<dbReference type="PROSITE" id="PS51186">
    <property type="entry name" value="GNAT"/>
    <property type="match status" value="1"/>
</dbReference>
<dbReference type="PANTHER" id="PTHR13947">
    <property type="entry name" value="GNAT FAMILY N-ACETYLTRANSFERASE"/>
    <property type="match status" value="1"/>
</dbReference>
<dbReference type="Gene3D" id="3.40.630.30">
    <property type="match status" value="1"/>
</dbReference>
<dbReference type="OrthoDB" id="5419426at2"/>
<evidence type="ECO:0000256" key="1">
    <source>
        <dbReference type="ARBA" id="ARBA00022679"/>
    </source>
</evidence>
<dbReference type="GO" id="GO:0003700">
    <property type="term" value="F:DNA-binding transcription factor activity"/>
    <property type="evidence" value="ECO:0007669"/>
    <property type="project" value="InterPro"/>
</dbReference>
<dbReference type="PROSITE" id="PS50995">
    <property type="entry name" value="HTH_MARR_2"/>
    <property type="match status" value="1"/>
</dbReference>
<dbReference type="SUPFAM" id="SSF46785">
    <property type="entry name" value="Winged helix' DNA-binding domain"/>
    <property type="match status" value="1"/>
</dbReference>
<dbReference type="GO" id="GO:0008080">
    <property type="term" value="F:N-acetyltransferase activity"/>
    <property type="evidence" value="ECO:0007669"/>
    <property type="project" value="InterPro"/>
</dbReference>
<dbReference type="InterPro" id="IPR016181">
    <property type="entry name" value="Acyl_CoA_acyltransferase"/>
</dbReference>
<dbReference type="InterPro" id="IPR036390">
    <property type="entry name" value="WH_DNA-bd_sf"/>
</dbReference>
<proteinExistence type="predicted"/>
<evidence type="ECO:0000259" key="3">
    <source>
        <dbReference type="PROSITE" id="PS51186"/>
    </source>
</evidence>
<dbReference type="Gene3D" id="1.10.10.10">
    <property type="entry name" value="Winged helix-like DNA-binding domain superfamily/Winged helix DNA-binding domain"/>
    <property type="match status" value="1"/>
</dbReference>
<feature type="domain" description="N-acetyltransferase" evidence="3">
    <location>
        <begin position="177"/>
        <end position="325"/>
    </location>
</feature>
<dbReference type="InterPro" id="IPR050769">
    <property type="entry name" value="NAT_camello-type"/>
</dbReference>
<feature type="domain" description="HTH marR-type" evidence="2">
    <location>
        <begin position="7"/>
        <end position="146"/>
    </location>
</feature>
<keyword evidence="1 4" id="KW-0808">Transferase</keyword>
<organism evidence="4 5">
    <name type="scientific">Bryocella elongata</name>
    <dbReference type="NCBI Taxonomy" id="863522"/>
    <lineage>
        <taxon>Bacteria</taxon>
        <taxon>Pseudomonadati</taxon>
        <taxon>Acidobacteriota</taxon>
        <taxon>Terriglobia</taxon>
        <taxon>Terriglobales</taxon>
        <taxon>Acidobacteriaceae</taxon>
        <taxon>Bryocella</taxon>
    </lineage>
</organism>
<evidence type="ECO:0000259" key="2">
    <source>
        <dbReference type="PROSITE" id="PS50995"/>
    </source>
</evidence>
<dbReference type="InterPro" id="IPR036388">
    <property type="entry name" value="WH-like_DNA-bd_sf"/>
</dbReference>
<dbReference type="Proteomes" id="UP000236728">
    <property type="component" value="Unassembled WGS sequence"/>
</dbReference>
<evidence type="ECO:0000313" key="5">
    <source>
        <dbReference type="Proteomes" id="UP000236728"/>
    </source>
</evidence>
<gene>
    <name evidence="4" type="ORF">SAMN05421819_3769</name>
</gene>
<protein>
    <submittedName>
        <fullName evidence="4">Transcriptional regulator, MarR family with acetyltransferase activity</fullName>
    </submittedName>
</protein>